<keyword evidence="2" id="KW-1185">Reference proteome</keyword>
<organism evidence="1 2">
    <name type="scientific">Golovinomyces cichoracearum</name>
    <dbReference type="NCBI Taxonomy" id="62708"/>
    <lineage>
        <taxon>Eukaryota</taxon>
        <taxon>Fungi</taxon>
        <taxon>Dikarya</taxon>
        <taxon>Ascomycota</taxon>
        <taxon>Pezizomycotina</taxon>
        <taxon>Leotiomycetes</taxon>
        <taxon>Erysiphales</taxon>
        <taxon>Erysiphaceae</taxon>
        <taxon>Golovinomyces</taxon>
    </lineage>
</organism>
<feature type="non-terminal residue" evidence="1">
    <location>
        <position position="1"/>
    </location>
</feature>
<evidence type="ECO:0000313" key="2">
    <source>
        <dbReference type="Proteomes" id="UP000283383"/>
    </source>
</evidence>
<comment type="caution">
    <text evidence="1">The sequence shown here is derived from an EMBL/GenBank/DDBJ whole genome shotgun (WGS) entry which is preliminary data.</text>
</comment>
<gene>
    <name evidence="1" type="ORF">GcM3_212025</name>
</gene>
<accession>A0A420H9I8</accession>
<protein>
    <submittedName>
        <fullName evidence="1">Uncharacterized protein</fullName>
    </submittedName>
</protein>
<dbReference type="Proteomes" id="UP000283383">
    <property type="component" value="Unassembled WGS sequence"/>
</dbReference>
<proteinExistence type="predicted"/>
<evidence type="ECO:0000313" key="1">
    <source>
        <dbReference type="EMBL" id="RKF54096.1"/>
    </source>
</evidence>
<dbReference type="AlphaFoldDB" id="A0A420H9I8"/>
<sequence>TKKYRQLNINEVDVGKGLDQYILETEGIDQEDSDVENFVNFLATNDINQGRDYRDSHEFFHSECGEFTTIQAEILPEKLSDTSVEHILTSNVDIIDLVEHNSVFFIQDGLSPTSSFRGILVESVVAWPSIAGYEQYQAFANTFGPIKLFLIKQEDVKFGTESTTLTGSIPIKTLIGIHLYNAVNSRIPFLLILDNLESKDIFLNNLTNILVTGRNKKGIPIVKLFGYAFLQWGPIVAPFSYLTESELKNLH</sequence>
<dbReference type="EMBL" id="MCBQ01021255">
    <property type="protein sequence ID" value="RKF54096.1"/>
    <property type="molecule type" value="Genomic_DNA"/>
</dbReference>
<reference evidence="1 2" key="1">
    <citation type="journal article" date="2018" name="BMC Genomics">
        <title>Comparative genome analyses reveal sequence features reflecting distinct modes of host-adaptation between dicot and monocot powdery mildew.</title>
        <authorList>
            <person name="Wu Y."/>
            <person name="Ma X."/>
            <person name="Pan Z."/>
            <person name="Kale S.D."/>
            <person name="Song Y."/>
            <person name="King H."/>
            <person name="Zhang Q."/>
            <person name="Presley C."/>
            <person name="Deng X."/>
            <person name="Wei C.I."/>
            <person name="Xiao S."/>
        </authorList>
    </citation>
    <scope>NUCLEOTIDE SEQUENCE [LARGE SCALE GENOMIC DNA]</scope>
    <source>
        <strain evidence="1">UMSG3</strain>
    </source>
</reference>
<name>A0A420H9I8_9PEZI</name>